<evidence type="ECO:0000256" key="1">
    <source>
        <dbReference type="ARBA" id="ARBA00022801"/>
    </source>
</evidence>
<evidence type="ECO:0000256" key="3">
    <source>
        <dbReference type="SAM" id="Phobius"/>
    </source>
</evidence>
<dbReference type="Gene3D" id="2.40.260.10">
    <property type="entry name" value="Sortase"/>
    <property type="match status" value="1"/>
</dbReference>
<feature type="transmembrane region" description="Helical" evidence="3">
    <location>
        <begin position="247"/>
        <end position="265"/>
    </location>
</feature>
<dbReference type="AlphaFoldDB" id="A0A9D2SW05"/>
<dbReference type="EMBL" id="DWWM01000056">
    <property type="protein sequence ID" value="HJC37197.1"/>
    <property type="molecule type" value="Genomic_DNA"/>
</dbReference>
<dbReference type="SUPFAM" id="SSF63817">
    <property type="entry name" value="Sortase"/>
    <property type="match status" value="1"/>
</dbReference>
<keyword evidence="3" id="KW-0472">Membrane</keyword>
<evidence type="ECO:0000256" key="2">
    <source>
        <dbReference type="PIRSR" id="PIRSR605754-1"/>
    </source>
</evidence>
<comment type="caution">
    <text evidence="4">The sequence shown here is derived from an EMBL/GenBank/DDBJ whole genome shotgun (WGS) entry which is preliminary data.</text>
</comment>
<organism evidence="4 5">
    <name type="scientific">Candidatus Merdibacter merdavium</name>
    <dbReference type="NCBI Taxonomy" id="2838692"/>
    <lineage>
        <taxon>Bacteria</taxon>
        <taxon>Bacillati</taxon>
        <taxon>Bacillota</taxon>
        <taxon>Erysipelotrichia</taxon>
        <taxon>Erysipelotrichales</taxon>
        <taxon>Erysipelotrichaceae</taxon>
        <taxon>Merdibacter</taxon>
    </lineage>
</organism>
<keyword evidence="3" id="KW-1133">Transmembrane helix</keyword>
<feature type="active site" description="Acyl-thioester intermediate" evidence="2">
    <location>
        <position position="209"/>
    </location>
</feature>
<dbReference type="NCBIfam" id="TIGR01076">
    <property type="entry name" value="sortase_fam"/>
    <property type="match status" value="1"/>
</dbReference>
<dbReference type="CDD" id="cd05827">
    <property type="entry name" value="Sortase_C"/>
    <property type="match status" value="1"/>
</dbReference>
<dbReference type="Proteomes" id="UP000823896">
    <property type="component" value="Unassembled WGS sequence"/>
</dbReference>
<dbReference type="GO" id="GO:0016787">
    <property type="term" value="F:hydrolase activity"/>
    <property type="evidence" value="ECO:0007669"/>
    <property type="project" value="UniProtKB-KW"/>
</dbReference>
<reference evidence="4" key="2">
    <citation type="submission" date="2021-04" db="EMBL/GenBank/DDBJ databases">
        <authorList>
            <person name="Gilroy R."/>
        </authorList>
    </citation>
    <scope>NUCLEOTIDE SEQUENCE</scope>
    <source>
        <strain evidence="4">CHK187-11901</strain>
    </source>
</reference>
<dbReference type="InterPro" id="IPR042002">
    <property type="entry name" value="Sortase_C"/>
</dbReference>
<proteinExistence type="predicted"/>
<sequence>MKKKRRFPLISLLLVAAGAALLLYPTVSDCWNAMVQTRAIASYQERVSDLDEASYADLLEAASLYNAALLDDAARFHPDAQEHAQYTQLLDVSSTGIMGYLEIPCIDMTSPIYHGTSDGVLQIAVGHLEGSSLPVGGKSTHCVLSGHRGLPSARLFSDLDKMQEGDVFMIHILEETLVYEVDQIATVSPDDLTALQIEEGEDLCTLLTCTPYAVNSHRLLVRGHRVDSMPALSEQPQLRVIGQSSRLLLSAALSTALVIGAVLFMRKKGKRDR</sequence>
<evidence type="ECO:0000313" key="5">
    <source>
        <dbReference type="Proteomes" id="UP000823896"/>
    </source>
</evidence>
<dbReference type="Pfam" id="PF04203">
    <property type="entry name" value="Sortase"/>
    <property type="match status" value="1"/>
</dbReference>
<feature type="active site" description="Proton donor/acceptor" evidence="2">
    <location>
        <position position="147"/>
    </location>
</feature>
<evidence type="ECO:0000313" key="4">
    <source>
        <dbReference type="EMBL" id="HJC37197.1"/>
    </source>
</evidence>
<dbReference type="InterPro" id="IPR023365">
    <property type="entry name" value="Sortase_dom-sf"/>
</dbReference>
<gene>
    <name evidence="4" type="ORF">H9702_08745</name>
</gene>
<keyword evidence="1" id="KW-0378">Hydrolase</keyword>
<name>A0A9D2SW05_9FIRM</name>
<protein>
    <submittedName>
        <fullName evidence="4">Class C sortase</fullName>
    </submittedName>
</protein>
<reference evidence="4" key="1">
    <citation type="journal article" date="2021" name="PeerJ">
        <title>Extensive microbial diversity within the chicken gut microbiome revealed by metagenomics and culture.</title>
        <authorList>
            <person name="Gilroy R."/>
            <person name="Ravi A."/>
            <person name="Getino M."/>
            <person name="Pursley I."/>
            <person name="Horton D.L."/>
            <person name="Alikhan N.F."/>
            <person name="Baker D."/>
            <person name="Gharbi K."/>
            <person name="Hall N."/>
            <person name="Watson M."/>
            <person name="Adriaenssens E.M."/>
            <person name="Foster-Nyarko E."/>
            <person name="Jarju S."/>
            <person name="Secka A."/>
            <person name="Antonio M."/>
            <person name="Oren A."/>
            <person name="Chaudhuri R.R."/>
            <person name="La Ragione R."/>
            <person name="Hildebrand F."/>
            <person name="Pallen M.J."/>
        </authorList>
    </citation>
    <scope>NUCLEOTIDE SEQUENCE</scope>
    <source>
        <strain evidence="4">CHK187-11901</strain>
    </source>
</reference>
<dbReference type="InterPro" id="IPR005754">
    <property type="entry name" value="Sortase"/>
</dbReference>
<keyword evidence="3" id="KW-0812">Transmembrane</keyword>
<dbReference type="NCBIfam" id="NF033745">
    <property type="entry name" value="class_C_sortase"/>
    <property type="match status" value="1"/>
</dbReference>
<accession>A0A9D2SW05</accession>